<reference evidence="2" key="1">
    <citation type="journal article" date="2021" name="PeerJ">
        <title>Extensive microbial diversity within the chicken gut microbiome revealed by metagenomics and culture.</title>
        <authorList>
            <person name="Gilroy R."/>
            <person name="Ravi A."/>
            <person name="Getino M."/>
            <person name="Pursley I."/>
            <person name="Horton D.L."/>
            <person name="Alikhan N.F."/>
            <person name="Baker D."/>
            <person name="Gharbi K."/>
            <person name="Hall N."/>
            <person name="Watson M."/>
            <person name="Adriaenssens E.M."/>
            <person name="Foster-Nyarko E."/>
            <person name="Jarju S."/>
            <person name="Secka A."/>
            <person name="Antonio M."/>
            <person name="Oren A."/>
            <person name="Chaudhuri R.R."/>
            <person name="La Ragione R."/>
            <person name="Hildebrand F."/>
            <person name="Pallen M.J."/>
        </authorList>
    </citation>
    <scope>NUCLEOTIDE SEQUENCE</scope>
    <source>
        <strain evidence="2">B3-3758</strain>
    </source>
</reference>
<dbReference type="Proteomes" id="UP000824236">
    <property type="component" value="Unassembled WGS sequence"/>
</dbReference>
<name>A0A9E2KGN2_9BACE</name>
<sequence>MLNSRIGYMSVLKYKHERNLVLIFFFLLMLDGIFRKWLFPSVATPIMIIKQLLSVYMVYVGYKKGLIKNIWATFSMVLGFISFVTTLLFGHHNIVIAIWGCQNWWFGIPLCILISKVVTRSDLMKMLKYILF</sequence>
<proteinExistence type="predicted"/>
<dbReference type="AlphaFoldDB" id="A0A9E2KGN2"/>
<gene>
    <name evidence="2" type="ORF">H9791_06370</name>
</gene>
<comment type="caution">
    <text evidence="2">The sequence shown here is derived from an EMBL/GenBank/DDBJ whole genome shotgun (WGS) entry which is preliminary data.</text>
</comment>
<dbReference type="EMBL" id="JAHLFO010000088">
    <property type="protein sequence ID" value="MBU3814122.1"/>
    <property type="molecule type" value="Genomic_DNA"/>
</dbReference>
<protein>
    <submittedName>
        <fullName evidence="2">Uncharacterized protein</fullName>
    </submittedName>
</protein>
<keyword evidence="1" id="KW-0812">Transmembrane</keyword>
<feature type="transmembrane region" description="Helical" evidence="1">
    <location>
        <begin position="96"/>
        <end position="118"/>
    </location>
</feature>
<keyword evidence="1" id="KW-0472">Membrane</keyword>
<evidence type="ECO:0000313" key="3">
    <source>
        <dbReference type="Proteomes" id="UP000824236"/>
    </source>
</evidence>
<feature type="transmembrane region" description="Helical" evidence="1">
    <location>
        <begin position="20"/>
        <end position="38"/>
    </location>
</feature>
<keyword evidence="1" id="KW-1133">Transmembrane helix</keyword>
<feature type="transmembrane region" description="Helical" evidence="1">
    <location>
        <begin position="44"/>
        <end position="62"/>
    </location>
</feature>
<accession>A0A9E2KGN2</accession>
<evidence type="ECO:0000313" key="2">
    <source>
        <dbReference type="EMBL" id="MBU3814122.1"/>
    </source>
</evidence>
<feature type="non-terminal residue" evidence="2">
    <location>
        <position position="132"/>
    </location>
</feature>
<organism evidence="2 3">
    <name type="scientific">Candidatus Bacteroides intestinipullorum</name>
    <dbReference type="NCBI Taxonomy" id="2838471"/>
    <lineage>
        <taxon>Bacteria</taxon>
        <taxon>Pseudomonadati</taxon>
        <taxon>Bacteroidota</taxon>
        <taxon>Bacteroidia</taxon>
        <taxon>Bacteroidales</taxon>
        <taxon>Bacteroidaceae</taxon>
        <taxon>Bacteroides</taxon>
    </lineage>
</organism>
<reference evidence="2" key="2">
    <citation type="submission" date="2021-04" db="EMBL/GenBank/DDBJ databases">
        <authorList>
            <person name="Gilroy R."/>
        </authorList>
    </citation>
    <scope>NUCLEOTIDE SEQUENCE</scope>
    <source>
        <strain evidence="2">B3-3758</strain>
    </source>
</reference>
<feature type="transmembrane region" description="Helical" evidence="1">
    <location>
        <begin position="69"/>
        <end position="90"/>
    </location>
</feature>
<evidence type="ECO:0000256" key="1">
    <source>
        <dbReference type="SAM" id="Phobius"/>
    </source>
</evidence>